<feature type="domain" description="DUF2202" evidence="1">
    <location>
        <begin position="23"/>
        <end position="181"/>
    </location>
</feature>
<organism evidence="2 3">
    <name type="scientific">Winogradskyella litorisediminis</name>
    <dbReference type="NCBI Taxonomy" id="1156618"/>
    <lineage>
        <taxon>Bacteria</taxon>
        <taxon>Pseudomonadati</taxon>
        <taxon>Bacteroidota</taxon>
        <taxon>Flavobacteriia</taxon>
        <taxon>Flavobacteriales</taxon>
        <taxon>Flavobacteriaceae</taxon>
        <taxon>Winogradskyella</taxon>
    </lineage>
</organism>
<dbReference type="InterPro" id="IPR009078">
    <property type="entry name" value="Ferritin-like_SF"/>
</dbReference>
<dbReference type="RefSeq" id="WP_386129549.1">
    <property type="nucleotide sequence ID" value="NZ_JBHTJL010000009.1"/>
</dbReference>
<dbReference type="EMBL" id="JBHTJL010000009">
    <property type="protein sequence ID" value="MFD1063097.1"/>
    <property type="molecule type" value="Genomic_DNA"/>
</dbReference>
<dbReference type="Pfam" id="PF09968">
    <property type="entry name" value="DUF2202"/>
    <property type="match status" value="1"/>
</dbReference>
<name>A0ABW3N652_9FLAO</name>
<dbReference type="InterPro" id="IPR012347">
    <property type="entry name" value="Ferritin-like"/>
</dbReference>
<gene>
    <name evidence="2" type="ORF">ACFQ1Q_07550</name>
</gene>
<dbReference type="Gene3D" id="1.20.1260.10">
    <property type="match status" value="1"/>
</dbReference>
<accession>A0ABW3N652</accession>
<comment type="caution">
    <text evidence="2">The sequence shown here is derived from an EMBL/GenBank/DDBJ whole genome shotgun (WGS) entry which is preliminary data.</text>
</comment>
<reference evidence="3" key="1">
    <citation type="journal article" date="2019" name="Int. J. Syst. Evol. Microbiol.">
        <title>The Global Catalogue of Microorganisms (GCM) 10K type strain sequencing project: providing services to taxonomists for standard genome sequencing and annotation.</title>
        <authorList>
            <consortium name="The Broad Institute Genomics Platform"/>
            <consortium name="The Broad Institute Genome Sequencing Center for Infectious Disease"/>
            <person name="Wu L."/>
            <person name="Ma J."/>
        </authorList>
    </citation>
    <scope>NUCLEOTIDE SEQUENCE [LARGE SCALE GENOMIC DNA]</scope>
    <source>
        <strain evidence="3">CCUG 62215</strain>
    </source>
</reference>
<proteinExistence type="predicted"/>
<sequence length="187" mass="21034">MTSCSNDDDTDQIANSIVLTPADKDALLFMLEEEKLARDTYEYLDNLWSINQFGNIRNSEQSHMNSVANLLTQSNVPFEILPYGEFANTEIQTLYDQFVIDGSTSMNNALTIGATIEDLDIRDLQDYINATSNANLISLFENLQCGSRNHLRSFFNAIENSGGNYVPQYISQEQFETIVTSGNEQCN</sequence>
<dbReference type="InterPro" id="IPR019243">
    <property type="entry name" value="DUF2202"/>
</dbReference>
<protein>
    <submittedName>
        <fullName evidence="2">DUF2202 domain-containing protein</fullName>
    </submittedName>
</protein>
<dbReference type="Proteomes" id="UP001597013">
    <property type="component" value="Unassembled WGS sequence"/>
</dbReference>
<dbReference type="SUPFAM" id="SSF47240">
    <property type="entry name" value="Ferritin-like"/>
    <property type="match status" value="1"/>
</dbReference>
<evidence type="ECO:0000313" key="2">
    <source>
        <dbReference type="EMBL" id="MFD1063097.1"/>
    </source>
</evidence>
<evidence type="ECO:0000313" key="3">
    <source>
        <dbReference type="Proteomes" id="UP001597013"/>
    </source>
</evidence>
<dbReference type="CDD" id="cd01048">
    <property type="entry name" value="Ferritin_like_AB2"/>
    <property type="match status" value="1"/>
</dbReference>
<evidence type="ECO:0000259" key="1">
    <source>
        <dbReference type="Pfam" id="PF09968"/>
    </source>
</evidence>
<keyword evidence="3" id="KW-1185">Reference proteome</keyword>